<evidence type="ECO:0000256" key="11">
    <source>
        <dbReference type="SAM" id="Phobius"/>
    </source>
</evidence>
<dbReference type="Pfam" id="PF00067">
    <property type="entry name" value="p450"/>
    <property type="match status" value="1"/>
</dbReference>
<evidence type="ECO:0000256" key="10">
    <source>
        <dbReference type="RuleBase" id="RU000461"/>
    </source>
</evidence>
<dbReference type="GO" id="GO:0020037">
    <property type="term" value="F:heme binding"/>
    <property type="evidence" value="ECO:0007669"/>
    <property type="project" value="InterPro"/>
</dbReference>
<gene>
    <name evidence="12" type="ORF">BS50DRAFT_658980</name>
</gene>
<sequence>MIFLAAFEFLDPLRHALLLTWTGLIIIFAFYLSRHHSPKPAPNIPIHSYDREEYFRRGYELVQEGQKKHPSCFQLRTATGWKILVPIRFVEELRKNPSLSFARGNDKDAFIEYPGFEAMEAACHDDYFMQEVVRVKLTQTLNLLYSSVIDESAVAMSEVLGEDTIWRTLRIKDDINHIVARVTTRVFLGFPLCRNQKWLDIVVNHTKAVFMAQKRMRQTPPALRPLIHYFLPETKLLRQHLHAARALISPELAKRRAAVEEALRHGKIPKESADAISWMVEVSRAQGRKIDVAVHVVSLSMTAIQTTSEVMTNCILQLCETPSIVDDLRAEIISLLKEGGWTKYTLYKMRLLDSFIREVMRHHDFLRVTSWRGCTKDVVLSDGTVLPKGSCIYFDDSKVVDPEHYPVPEKFDPTRSLKKREQPGQEERHQFVSLQTDHMAFGYGIHACPGRFFANMELKVMLCNFLLKYDVRLVPGKKRPEDILFEVQRMVPPDVRVQIKVRDVEPEVDLYSPMSSF</sequence>
<evidence type="ECO:0000256" key="7">
    <source>
        <dbReference type="ARBA" id="ARBA00023004"/>
    </source>
</evidence>
<evidence type="ECO:0000313" key="12">
    <source>
        <dbReference type="EMBL" id="PSN59194.1"/>
    </source>
</evidence>
<dbReference type="PRINTS" id="PR00465">
    <property type="entry name" value="EP450IV"/>
</dbReference>
<evidence type="ECO:0000256" key="8">
    <source>
        <dbReference type="ARBA" id="ARBA00023033"/>
    </source>
</evidence>
<dbReference type="Gene3D" id="1.10.630.10">
    <property type="entry name" value="Cytochrome P450"/>
    <property type="match status" value="1"/>
</dbReference>
<dbReference type="CDD" id="cd11041">
    <property type="entry name" value="CYP503A1-like"/>
    <property type="match status" value="1"/>
</dbReference>
<dbReference type="SUPFAM" id="SSF48264">
    <property type="entry name" value="Cytochrome P450"/>
    <property type="match status" value="1"/>
</dbReference>
<feature type="binding site" description="axial binding residue" evidence="9">
    <location>
        <position position="448"/>
    </location>
    <ligand>
        <name>heme</name>
        <dbReference type="ChEBI" id="CHEBI:30413"/>
    </ligand>
    <ligandPart>
        <name>Fe</name>
        <dbReference type="ChEBI" id="CHEBI:18248"/>
    </ligandPart>
</feature>
<keyword evidence="13" id="KW-1185">Reference proteome</keyword>
<name>A0A2T2N1A9_CORCC</name>
<evidence type="ECO:0000256" key="6">
    <source>
        <dbReference type="ARBA" id="ARBA00023002"/>
    </source>
</evidence>
<keyword evidence="7 9" id="KW-0408">Iron</keyword>
<dbReference type="Proteomes" id="UP000240883">
    <property type="component" value="Unassembled WGS sequence"/>
</dbReference>
<evidence type="ECO:0000256" key="2">
    <source>
        <dbReference type="ARBA" id="ARBA00004685"/>
    </source>
</evidence>
<dbReference type="InterPro" id="IPR017972">
    <property type="entry name" value="Cyt_P450_CS"/>
</dbReference>
<dbReference type="InterPro" id="IPR036396">
    <property type="entry name" value="Cyt_P450_sf"/>
</dbReference>
<dbReference type="EMBL" id="KZ678162">
    <property type="protein sequence ID" value="PSN59194.1"/>
    <property type="molecule type" value="Genomic_DNA"/>
</dbReference>
<dbReference type="STRING" id="1448308.A0A2T2N1A9"/>
<evidence type="ECO:0000256" key="5">
    <source>
        <dbReference type="ARBA" id="ARBA00022723"/>
    </source>
</evidence>
<dbReference type="GO" id="GO:0005506">
    <property type="term" value="F:iron ion binding"/>
    <property type="evidence" value="ECO:0007669"/>
    <property type="project" value="InterPro"/>
</dbReference>
<dbReference type="GO" id="GO:0004497">
    <property type="term" value="F:monooxygenase activity"/>
    <property type="evidence" value="ECO:0007669"/>
    <property type="project" value="UniProtKB-KW"/>
</dbReference>
<keyword evidence="11" id="KW-1133">Transmembrane helix</keyword>
<keyword evidence="8 10" id="KW-0503">Monooxygenase</keyword>
<keyword evidence="4 9" id="KW-0349">Heme</keyword>
<comment type="cofactor">
    <cofactor evidence="1 9">
        <name>heme</name>
        <dbReference type="ChEBI" id="CHEBI:30413"/>
    </cofactor>
</comment>
<keyword evidence="6 10" id="KW-0560">Oxidoreductase</keyword>
<evidence type="ECO:0000256" key="4">
    <source>
        <dbReference type="ARBA" id="ARBA00022617"/>
    </source>
</evidence>
<dbReference type="PROSITE" id="PS00086">
    <property type="entry name" value="CYTOCHROME_P450"/>
    <property type="match status" value="1"/>
</dbReference>
<comment type="pathway">
    <text evidence="2">Mycotoxin biosynthesis.</text>
</comment>
<feature type="transmembrane region" description="Helical" evidence="11">
    <location>
        <begin position="12"/>
        <end position="32"/>
    </location>
</feature>
<keyword evidence="11" id="KW-0812">Transmembrane</keyword>
<dbReference type="InterPro" id="IPR002403">
    <property type="entry name" value="Cyt_P450_E_grp-IV"/>
</dbReference>
<dbReference type="PANTHER" id="PTHR46206">
    <property type="entry name" value="CYTOCHROME P450"/>
    <property type="match status" value="1"/>
</dbReference>
<dbReference type="OrthoDB" id="1844152at2759"/>
<dbReference type="PANTHER" id="PTHR46206:SF2">
    <property type="entry name" value="CYTOCHROME P450 MONOOXYGENASE AUSG-RELATED"/>
    <property type="match status" value="1"/>
</dbReference>
<evidence type="ECO:0000256" key="3">
    <source>
        <dbReference type="ARBA" id="ARBA00010617"/>
    </source>
</evidence>
<proteinExistence type="inferred from homology"/>
<dbReference type="AlphaFoldDB" id="A0A2T2N1A9"/>
<accession>A0A2T2N1A9</accession>
<reference evidence="12 13" key="1">
    <citation type="journal article" date="2018" name="Front. Microbiol.">
        <title>Genome-Wide Analysis of Corynespora cassiicola Leaf Fall Disease Putative Effectors.</title>
        <authorList>
            <person name="Lopez D."/>
            <person name="Ribeiro S."/>
            <person name="Label P."/>
            <person name="Fumanal B."/>
            <person name="Venisse J.S."/>
            <person name="Kohler A."/>
            <person name="de Oliveira R.R."/>
            <person name="Labutti K."/>
            <person name="Lipzen A."/>
            <person name="Lail K."/>
            <person name="Bauer D."/>
            <person name="Ohm R.A."/>
            <person name="Barry K.W."/>
            <person name="Spatafora J."/>
            <person name="Grigoriev I.V."/>
            <person name="Martin F.M."/>
            <person name="Pujade-Renaud V."/>
        </authorList>
    </citation>
    <scope>NUCLEOTIDE SEQUENCE [LARGE SCALE GENOMIC DNA]</scope>
    <source>
        <strain evidence="12 13">Philippines</strain>
    </source>
</reference>
<protein>
    <submittedName>
        <fullName evidence="12">Cytochrome P450</fullName>
    </submittedName>
</protein>
<keyword evidence="5 9" id="KW-0479">Metal-binding</keyword>
<comment type="similarity">
    <text evidence="3 10">Belongs to the cytochrome P450 family.</text>
</comment>
<dbReference type="InterPro" id="IPR001128">
    <property type="entry name" value="Cyt_P450"/>
</dbReference>
<keyword evidence="11" id="KW-0472">Membrane</keyword>
<evidence type="ECO:0000256" key="9">
    <source>
        <dbReference type="PIRSR" id="PIRSR602403-1"/>
    </source>
</evidence>
<evidence type="ECO:0000313" key="13">
    <source>
        <dbReference type="Proteomes" id="UP000240883"/>
    </source>
</evidence>
<evidence type="ECO:0000256" key="1">
    <source>
        <dbReference type="ARBA" id="ARBA00001971"/>
    </source>
</evidence>
<dbReference type="GO" id="GO:0016705">
    <property type="term" value="F:oxidoreductase activity, acting on paired donors, with incorporation or reduction of molecular oxygen"/>
    <property type="evidence" value="ECO:0007669"/>
    <property type="project" value="InterPro"/>
</dbReference>
<organism evidence="12 13">
    <name type="scientific">Corynespora cassiicola Philippines</name>
    <dbReference type="NCBI Taxonomy" id="1448308"/>
    <lineage>
        <taxon>Eukaryota</taxon>
        <taxon>Fungi</taxon>
        <taxon>Dikarya</taxon>
        <taxon>Ascomycota</taxon>
        <taxon>Pezizomycotina</taxon>
        <taxon>Dothideomycetes</taxon>
        <taxon>Pleosporomycetidae</taxon>
        <taxon>Pleosporales</taxon>
        <taxon>Corynesporascaceae</taxon>
        <taxon>Corynespora</taxon>
    </lineage>
</organism>